<keyword evidence="6" id="KW-1185">Reference proteome</keyword>
<dbReference type="PANTHER" id="PTHR11019:SF159">
    <property type="entry name" value="TRANSCRIPTIONAL REGULATOR-RELATED"/>
    <property type="match status" value="1"/>
</dbReference>
<protein>
    <submittedName>
        <fullName evidence="5">Helix-turn-helix transcriptional regulator</fullName>
    </submittedName>
</protein>
<comment type="caution">
    <text evidence="5">The sequence shown here is derived from an EMBL/GenBank/DDBJ whole genome shotgun (WGS) entry which is preliminary data.</text>
</comment>
<dbReference type="InterPro" id="IPR014710">
    <property type="entry name" value="RmlC-like_jellyroll"/>
</dbReference>
<dbReference type="SUPFAM" id="SSF51182">
    <property type="entry name" value="RmlC-like cupins"/>
    <property type="match status" value="1"/>
</dbReference>
<dbReference type="Pfam" id="PF12833">
    <property type="entry name" value="HTH_18"/>
    <property type="match status" value="1"/>
</dbReference>
<evidence type="ECO:0000256" key="2">
    <source>
        <dbReference type="ARBA" id="ARBA00023125"/>
    </source>
</evidence>
<gene>
    <name evidence="5" type="ORF">LNQ49_19155</name>
</gene>
<accession>A0ABS8MY42</accession>
<evidence type="ECO:0000313" key="5">
    <source>
        <dbReference type="EMBL" id="MCC9073702.1"/>
    </source>
</evidence>
<dbReference type="PANTHER" id="PTHR11019">
    <property type="entry name" value="HTH-TYPE TRANSCRIPTIONAL REGULATOR NIMR"/>
    <property type="match status" value="1"/>
</dbReference>
<dbReference type="Gene3D" id="1.10.10.60">
    <property type="entry name" value="Homeodomain-like"/>
    <property type="match status" value="2"/>
</dbReference>
<evidence type="ECO:0000259" key="4">
    <source>
        <dbReference type="PROSITE" id="PS01124"/>
    </source>
</evidence>
<name>A0ABS8MY42_9FLAO</name>
<keyword evidence="3" id="KW-0804">Transcription</keyword>
<dbReference type="InterPro" id="IPR011051">
    <property type="entry name" value="RmlC_Cupin_sf"/>
</dbReference>
<keyword evidence="2" id="KW-0238">DNA-binding</keyword>
<proteinExistence type="predicted"/>
<reference evidence="5" key="1">
    <citation type="submission" date="2021-11" db="EMBL/GenBank/DDBJ databases">
        <title>Description of novel Flavobacterium species.</title>
        <authorList>
            <person name="Saticioglu I.B."/>
            <person name="Ay H."/>
            <person name="Altun S."/>
            <person name="Duman M."/>
        </authorList>
    </citation>
    <scope>NUCLEOTIDE SEQUENCE</scope>
    <source>
        <strain evidence="5">F-65</strain>
    </source>
</reference>
<sequence>MAFISKENYFNPDEIQAPVIGIASDFTTHDSGFHEHNKAQLLYTPSGCMTFNTTDNQYILPPTMAAWIPANCSHRVIVRNVAMYRSIYFDISHFPELPNQVAIMNINELLKQLIERISLWNWDMPIDLQKNTLALFFEELNGSTKENLSLILPKTSKLNRHIEHWNLGKAIPPFLKQLASEIGLSEKTVTRIFSRETGMSYQEWRQQWRLHKSIELLAEGRNVGETAHDLEFSSDSAFIEFFKKYMKETPNKYFQ</sequence>
<dbReference type="Proteomes" id="UP001430919">
    <property type="component" value="Unassembled WGS sequence"/>
</dbReference>
<dbReference type="Gene3D" id="2.60.120.10">
    <property type="entry name" value="Jelly Rolls"/>
    <property type="match status" value="1"/>
</dbReference>
<evidence type="ECO:0000256" key="1">
    <source>
        <dbReference type="ARBA" id="ARBA00023015"/>
    </source>
</evidence>
<dbReference type="Pfam" id="PF02311">
    <property type="entry name" value="AraC_binding"/>
    <property type="match status" value="1"/>
</dbReference>
<dbReference type="InterPro" id="IPR009057">
    <property type="entry name" value="Homeodomain-like_sf"/>
</dbReference>
<organism evidence="5 6">
    <name type="scientific">Flavobacterium pisciphilum</name>
    <dbReference type="NCBI Taxonomy" id="2893755"/>
    <lineage>
        <taxon>Bacteria</taxon>
        <taxon>Pseudomonadati</taxon>
        <taxon>Bacteroidota</taxon>
        <taxon>Flavobacteriia</taxon>
        <taxon>Flavobacteriales</taxon>
        <taxon>Flavobacteriaceae</taxon>
        <taxon>Flavobacterium</taxon>
    </lineage>
</organism>
<dbReference type="RefSeq" id="WP_229990613.1">
    <property type="nucleotide sequence ID" value="NZ_JAJJMO010000001.1"/>
</dbReference>
<dbReference type="SUPFAM" id="SSF46689">
    <property type="entry name" value="Homeodomain-like"/>
    <property type="match status" value="1"/>
</dbReference>
<dbReference type="PROSITE" id="PS01124">
    <property type="entry name" value="HTH_ARAC_FAMILY_2"/>
    <property type="match status" value="1"/>
</dbReference>
<keyword evidence="1" id="KW-0805">Transcription regulation</keyword>
<dbReference type="EMBL" id="JAJJMO010000001">
    <property type="protein sequence ID" value="MCC9073702.1"/>
    <property type="molecule type" value="Genomic_DNA"/>
</dbReference>
<dbReference type="SMART" id="SM00342">
    <property type="entry name" value="HTH_ARAC"/>
    <property type="match status" value="1"/>
</dbReference>
<dbReference type="InterPro" id="IPR003313">
    <property type="entry name" value="AraC-bd"/>
</dbReference>
<evidence type="ECO:0000313" key="6">
    <source>
        <dbReference type="Proteomes" id="UP001430919"/>
    </source>
</evidence>
<dbReference type="CDD" id="cd06124">
    <property type="entry name" value="cupin_NimR-like_N"/>
    <property type="match status" value="1"/>
</dbReference>
<dbReference type="InterPro" id="IPR018060">
    <property type="entry name" value="HTH_AraC"/>
</dbReference>
<evidence type="ECO:0000256" key="3">
    <source>
        <dbReference type="ARBA" id="ARBA00023163"/>
    </source>
</evidence>
<feature type="domain" description="HTH araC/xylS-type" evidence="4">
    <location>
        <begin position="175"/>
        <end position="255"/>
    </location>
</feature>